<protein>
    <recommendedName>
        <fullName evidence="5">Probable membrane transporter protein</fullName>
    </recommendedName>
</protein>
<feature type="transmembrane region" description="Helical" evidence="5">
    <location>
        <begin position="80"/>
        <end position="104"/>
    </location>
</feature>
<keyword evidence="4 5" id="KW-0472">Membrane</keyword>
<dbReference type="InterPro" id="IPR051598">
    <property type="entry name" value="TSUP/Inactive_protease-like"/>
</dbReference>
<comment type="caution">
    <text evidence="6">The sequence shown here is derived from an EMBL/GenBank/DDBJ whole genome shotgun (WGS) entry which is preliminary data.</text>
</comment>
<name>A0ABW5BJ40_9PROT</name>
<reference evidence="7" key="1">
    <citation type="journal article" date="2019" name="Int. J. Syst. Evol. Microbiol.">
        <title>The Global Catalogue of Microorganisms (GCM) 10K type strain sequencing project: providing services to taxonomists for standard genome sequencing and annotation.</title>
        <authorList>
            <consortium name="The Broad Institute Genomics Platform"/>
            <consortium name="The Broad Institute Genome Sequencing Center for Infectious Disease"/>
            <person name="Wu L."/>
            <person name="Ma J."/>
        </authorList>
    </citation>
    <scope>NUCLEOTIDE SEQUENCE [LARGE SCALE GENOMIC DNA]</scope>
    <source>
        <strain evidence="7">CGMCC 4.7192</strain>
    </source>
</reference>
<dbReference type="PANTHER" id="PTHR43701">
    <property type="entry name" value="MEMBRANE TRANSPORTER PROTEIN MJ0441-RELATED"/>
    <property type="match status" value="1"/>
</dbReference>
<comment type="similarity">
    <text evidence="5">Belongs to the 4-toluene sulfonate uptake permease (TSUP) (TC 2.A.102) family.</text>
</comment>
<evidence type="ECO:0000313" key="6">
    <source>
        <dbReference type="EMBL" id="MFD2204781.1"/>
    </source>
</evidence>
<evidence type="ECO:0000256" key="2">
    <source>
        <dbReference type="ARBA" id="ARBA00022692"/>
    </source>
</evidence>
<dbReference type="InterPro" id="IPR002781">
    <property type="entry name" value="TM_pro_TauE-like"/>
</dbReference>
<evidence type="ECO:0000313" key="7">
    <source>
        <dbReference type="Proteomes" id="UP001597294"/>
    </source>
</evidence>
<accession>A0ABW5BJ40</accession>
<feature type="transmembrane region" description="Helical" evidence="5">
    <location>
        <begin position="240"/>
        <end position="259"/>
    </location>
</feature>
<evidence type="ECO:0000256" key="5">
    <source>
        <dbReference type="RuleBase" id="RU363041"/>
    </source>
</evidence>
<dbReference type="Pfam" id="PF01925">
    <property type="entry name" value="TauE"/>
    <property type="match status" value="1"/>
</dbReference>
<feature type="transmembrane region" description="Helical" evidence="5">
    <location>
        <begin position="12"/>
        <end position="39"/>
    </location>
</feature>
<proteinExistence type="inferred from homology"/>
<feature type="transmembrane region" description="Helical" evidence="5">
    <location>
        <begin position="171"/>
        <end position="199"/>
    </location>
</feature>
<evidence type="ECO:0000256" key="4">
    <source>
        <dbReference type="ARBA" id="ARBA00023136"/>
    </source>
</evidence>
<keyword evidence="5" id="KW-1003">Cell membrane</keyword>
<keyword evidence="2 5" id="KW-0812">Transmembrane</keyword>
<comment type="subcellular location">
    <subcellularLocation>
        <location evidence="5">Cell membrane</location>
        <topology evidence="5">Multi-pass membrane protein</topology>
    </subcellularLocation>
    <subcellularLocation>
        <location evidence="1">Membrane</location>
        <topology evidence="1">Multi-pass membrane protein</topology>
    </subcellularLocation>
</comment>
<evidence type="ECO:0000256" key="3">
    <source>
        <dbReference type="ARBA" id="ARBA00022989"/>
    </source>
</evidence>
<feature type="transmembrane region" description="Helical" evidence="5">
    <location>
        <begin position="116"/>
        <end position="138"/>
    </location>
</feature>
<keyword evidence="3 5" id="KW-1133">Transmembrane helix</keyword>
<organism evidence="6 7">
    <name type="scientific">Kiloniella antarctica</name>
    <dbReference type="NCBI Taxonomy" id="1550907"/>
    <lineage>
        <taxon>Bacteria</taxon>
        <taxon>Pseudomonadati</taxon>
        <taxon>Pseudomonadota</taxon>
        <taxon>Alphaproteobacteria</taxon>
        <taxon>Rhodospirillales</taxon>
        <taxon>Kiloniellaceae</taxon>
        <taxon>Kiloniella</taxon>
    </lineage>
</organism>
<feature type="transmembrane region" description="Helical" evidence="5">
    <location>
        <begin position="205"/>
        <end position="228"/>
    </location>
</feature>
<dbReference type="Proteomes" id="UP001597294">
    <property type="component" value="Unassembled WGS sequence"/>
</dbReference>
<evidence type="ECO:0000256" key="1">
    <source>
        <dbReference type="ARBA" id="ARBA00004141"/>
    </source>
</evidence>
<dbReference type="EMBL" id="JBHUII010000001">
    <property type="protein sequence ID" value="MFD2204781.1"/>
    <property type="molecule type" value="Genomic_DNA"/>
</dbReference>
<dbReference type="RefSeq" id="WP_380248702.1">
    <property type="nucleotide sequence ID" value="NZ_JBHUII010000001.1"/>
</dbReference>
<gene>
    <name evidence="6" type="ORF">ACFSKO_04135</name>
</gene>
<feature type="transmembrane region" description="Helical" evidence="5">
    <location>
        <begin position="271"/>
        <end position="289"/>
    </location>
</feature>
<dbReference type="PANTHER" id="PTHR43701:SF12">
    <property type="entry name" value="MEMBRANE TRANSPORTER PROTEIN YTNM-RELATED"/>
    <property type="match status" value="1"/>
</dbReference>
<sequence length="305" mass="32575">MQVYLPIAEISVDIILLLAMGGGVGLLSGIFGVGGGFLMTPLLIFIGVPPAVAVATQANNVIAASVSGVFAHWRRGNVDFLMGWILLIGGFIGSTIGVGLFTFLKSLGQIDLVINLSYVVFLGTIGLLMMLEGLKAVFRRRRSGGARRGKLHEHNWFHGLPLKIRFRKSRLYISALLPFAIGFFVGVLSAIMGVGGGFILVPAMIYMLGMPTAMVIGTSLFQIIFVAANVTFLQAAQNQTVDVVLALLLLVGSVLGAQLGTRIGAKMQGDWLRLLLGIMVVMVCGKLFLDLLVTPADLYSIEARL</sequence>
<keyword evidence="7" id="KW-1185">Reference proteome</keyword>